<evidence type="ECO:0000256" key="8">
    <source>
        <dbReference type="ARBA" id="ARBA00023012"/>
    </source>
</evidence>
<keyword evidence="12" id="KW-1185">Reference proteome</keyword>
<feature type="domain" description="Histidine kinase" evidence="9">
    <location>
        <begin position="244"/>
        <end position="455"/>
    </location>
</feature>
<dbReference type="Pfam" id="PF12860">
    <property type="entry name" value="PAS_7"/>
    <property type="match status" value="1"/>
</dbReference>
<evidence type="ECO:0000256" key="7">
    <source>
        <dbReference type="ARBA" id="ARBA00022840"/>
    </source>
</evidence>
<dbReference type="RefSeq" id="WP_185128720.1">
    <property type="nucleotide sequence ID" value="NZ_JACJVO010000009.1"/>
</dbReference>
<evidence type="ECO:0000259" key="10">
    <source>
        <dbReference type="PROSITE" id="PS50112"/>
    </source>
</evidence>
<dbReference type="InterPro" id="IPR036890">
    <property type="entry name" value="HATPase_C_sf"/>
</dbReference>
<accession>A0A7X0VV81</accession>
<dbReference type="SUPFAM" id="SSF55785">
    <property type="entry name" value="PYP-like sensor domain (PAS domain)"/>
    <property type="match status" value="1"/>
</dbReference>
<dbReference type="Gene3D" id="1.10.287.130">
    <property type="match status" value="1"/>
</dbReference>
<proteinExistence type="predicted"/>
<feature type="domain" description="PAS" evidence="10">
    <location>
        <begin position="109"/>
        <end position="180"/>
    </location>
</feature>
<dbReference type="CDD" id="cd00082">
    <property type="entry name" value="HisKA"/>
    <property type="match status" value="1"/>
</dbReference>
<dbReference type="SMART" id="SM00387">
    <property type="entry name" value="HATPase_c"/>
    <property type="match status" value="1"/>
</dbReference>
<reference evidence="11 12" key="1">
    <citation type="submission" date="2020-08" db="EMBL/GenBank/DDBJ databases">
        <title>Cohnella phylogeny.</title>
        <authorList>
            <person name="Dunlap C."/>
        </authorList>
    </citation>
    <scope>NUCLEOTIDE SEQUENCE [LARGE SCALE GENOMIC DNA]</scope>
    <source>
        <strain evidence="11 12">CBP 2801</strain>
    </source>
</reference>
<dbReference type="Gene3D" id="3.30.450.20">
    <property type="entry name" value="PAS domain"/>
    <property type="match status" value="1"/>
</dbReference>
<dbReference type="AlphaFoldDB" id="A0A7X0VV81"/>
<comment type="catalytic activity">
    <reaction evidence="1">
        <text>ATP + protein L-histidine = ADP + protein N-phospho-L-histidine.</text>
        <dbReference type="EC" id="2.7.13.3"/>
    </reaction>
</comment>
<dbReference type="PROSITE" id="PS50109">
    <property type="entry name" value="HIS_KIN"/>
    <property type="match status" value="1"/>
</dbReference>
<dbReference type="Pfam" id="PF02518">
    <property type="entry name" value="HATPase_c"/>
    <property type="match status" value="1"/>
</dbReference>
<keyword evidence="6" id="KW-0418">Kinase</keyword>
<keyword evidence="4" id="KW-0808">Transferase</keyword>
<keyword evidence="3" id="KW-0597">Phosphoprotein</keyword>
<dbReference type="SUPFAM" id="SSF47384">
    <property type="entry name" value="Homodimeric domain of signal transducing histidine kinase"/>
    <property type="match status" value="1"/>
</dbReference>
<evidence type="ECO:0000259" key="9">
    <source>
        <dbReference type="PROSITE" id="PS50109"/>
    </source>
</evidence>
<protein>
    <recommendedName>
        <fullName evidence="2">histidine kinase</fullName>
        <ecNumber evidence="2">2.7.13.3</ecNumber>
    </recommendedName>
</protein>
<evidence type="ECO:0000256" key="6">
    <source>
        <dbReference type="ARBA" id="ARBA00022777"/>
    </source>
</evidence>
<evidence type="ECO:0000313" key="11">
    <source>
        <dbReference type="EMBL" id="MBB6731077.1"/>
    </source>
</evidence>
<keyword evidence="5" id="KW-0547">Nucleotide-binding</keyword>
<keyword evidence="8" id="KW-0902">Two-component regulatory system</keyword>
<dbReference type="PANTHER" id="PTHR43065">
    <property type="entry name" value="SENSOR HISTIDINE KINASE"/>
    <property type="match status" value="1"/>
</dbReference>
<name>A0A7X0VV81_9BACL</name>
<dbReference type="SUPFAM" id="SSF55874">
    <property type="entry name" value="ATPase domain of HSP90 chaperone/DNA topoisomerase II/histidine kinase"/>
    <property type="match status" value="1"/>
</dbReference>
<dbReference type="Gene3D" id="3.30.565.10">
    <property type="entry name" value="Histidine kinase-like ATPase, C-terminal domain"/>
    <property type="match status" value="1"/>
</dbReference>
<dbReference type="PANTHER" id="PTHR43065:SF10">
    <property type="entry name" value="PEROXIDE STRESS-ACTIVATED HISTIDINE KINASE MAK3"/>
    <property type="match status" value="1"/>
</dbReference>
<dbReference type="NCBIfam" id="TIGR00229">
    <property type="entry name" value="sensory_box"/>
    <property type="match status" value="1"/>
</dbReference>
<dbReference type="InterPro" id="IPR003661">
    <property type="entry name" value="HisK_dim/P_dom"/>
</dbReference>
<dbReference type="InterPro" id="IPR004358">
    <property type="entry name" value="Sig_transdc_His_kin-like_C"/>
</dbReference>
<organism evidence="11 12">
    <name type="scientific">Cohnella zeiphila</name>
    <dbReference type="NCBI Taxonomy" id="2761120"/>
    <lineage>
        <taxon>Bacteria</taxon>
        <taxon>Bacillati</taxon>
        <taxon>Bacillota</taxon>
        <taxon>Bacilli</taxon>
        <taxon>Bacillales</taxon>
        <taxon>Paenibacillaceae</taxon>
        <taxon>Cohnella</taxon>
    </lineage>
</organism>
<dbReference type="InterPro" id="IPR000014">
    <property type="entry name" value="PAS"/>
</dbReference>
<dbReference type="InterPro" id="IPR035965">
    <property type="entry name" value="PAS-like_dom_sf"/>
</dbReference>
<comment type="caution">
    <text evidence="11">The sequence shown here is derived from an EMBL/GenBank/DDBJ whole genome shotgun (WGS) entry which is preliminary data.</text>
</comment>
<evidence type="ECO:0000256" key="1">
    <source>
        <dbReference type="ARBA" id="ARBA00000085"/>
    </source>
</evidence>
<evidence type="ECO:0000256" key="5">
    <source>
        <dbReference type="ARBA" id="ARBA00022741"/>
    </source>
</evidence>
<dbReference type="GO" id="GO:0005524">
    <property type="term" value="F:ATP binding"/>
    <property type="evidence" value="ECO:0007669"/>
    <property type="project" value="UniProtKB-KW"/>
</dbReference>
<dbReference type="SMART" id="SM00388">
    <property type="entry name" value="HisKA"/>
    <property type="match status" value="1"/>
</dbReference>
<dbReference type="PRINTS" id="PR00344">
    <property type="entry name" value="BCTRLSENSOR"/>
</dbReference>
<dbReference type="Pfam" id="PF00512">
    <property type="entry name" value="HisKA"/>
    <property type="match status" value="1"/>
</dbReference>
<evidence type="ECO:0000256" key="3">
    <source>
        <dbReference type="ARBA" id="ARBA00022553"/>
    </source>
</evidence>
<gene>
    <name evidence="11" type="ORF">H7C18_09185</name>
</gene>
<keyword evidence="7" id="KW-0067">ATP-binding</keyword>
<dbReference type="InterPro" id="IPR036097">
    <property type="entry name" value="HisK_dim/P_sf"/>
</dbReference>
<evidence type="ECO:0000313" key="12">
    <source>
        <dbReference type="Proteomes" id="UP000564644"/>
    </source>
</evidence>
<evidence type="ECO:0000256" key="4">
    <source>
        <dbReference type="ARBA" id="ARBA00022679"/>
    </source>
</evidence>
<dbReference type="EMBL" id="JACJVO010000009">
    <property type="protein sequence ID" value="MBB6731077.1"/>
    <property type="molecule type" value="Genomic_DNA"/>
</dbReference>
<sequence length="458" mass="52739">MQRWRTRYFPALAEFALGGEESSSRELASLRSILPGVSTEELLWHHEESVRFLLSNAEPEDRMTIMHRSLLFLMEMLALLRLRQSADEEIDKDRLREAAIDSMPIDEERPDRFETVLQHMDSGIALFDSEGYLRFLNVQMSRFLQTPRKALVGNSVRQLMYHPLLRKSIRKIFVRMLKEMVYHRRYHAEFQDSNGKFLLISITQIDELDGDYLISVKDVSEYKQIEQTAFQNDKLAMLGKIAAAIAHEIRNPLTSIRGFIQLLKPYLESIGKQEYARIILSEIDRANDIIFEFLNSSKPTAPMKQTLRVASLVKETILLTESEAHMKGCELYGENNDPAISIAIDVKQIKQVLLNIVKNAMDAIHEAGDERKGRIEVSSRREGRFAVIRIRDNGKGMDRTTLNRLFDPFFTTKEEGTGLGLSVSYRIIRNHGGTIQVESREGEGTEFKIYLPLVIERE</sequence>
<dbReference type="InterPro" id="IPR003594">
    <property type="entry name" value="HATPase_dom"/>
</dbReference>
<dbReference type="EC" id="2.7.13.3" evidence="2"/>
<dbReference type="InterPro" id="IPR005467">
    <property type="entry name" value="His_kinase_dom"/>
</dbReference>
<dbReference type="Proteomes" id="UP000564644">
    <property type="component" value="Unassembled WGS sequence"/>
</dbReference>
<evidence type="ECO:0000256" key="2">
    <source>
        <dbReference type="ARBA" id="ARBA00012438"/>
    </source>
</evidence>
<dbReference type="PROSITE" id="PS50112">
    <property type="entry name" value="PAS"/>
    <property type="match status" value="1"/>
</dbReference>
<dbReference type="GO" id="GO:0000155">
    <property type="term" value="F:phosphorelay sensor kinase activity"/>
    <property type="evidence" value="ECO:0007669"/>
    <property type="project" value="InterPro"/>
</dbReference>